<evidence type="ECO:0000313" key="3">
    <source>
        <dbReference type="Proteomes" id="UP000316560"/>
    </source>
</evidence>
<dbReference type="AlphaFoldDB" id="A0A8H2K866"/>
<sequence>MRSSHPSGESENRDVPDTVPGTIIDQWIEAAAGVLSASGQTHFMHIDFARIAFRQDGVPNILSTQFSASPAGALRAENPHPIRRANHHPDTASRSPQDQTQTVITGRPDSRGGGRRGFISGPRLIQLVKRRNTLSPSWPMMKTGSSTRTRTPAREHFLSTRSLAAPTPRSRRTGLVTASAKNCFANSSEPPVFAAYPSQ</sequence>
<accession>A0A8H2K866</accession>
<proteinExistence type="predicted"/>
<dbReference type="EMBL" id="VFRA01000001">
    <property type="protein sequence ID" value="TQO18511.1"/>
    <property type="molecule type" value="Genomic_DNA"/>
</dbReference>
<feature type="region of interest" description="Disordered" evidence="1">
    <location>
        <begin position="81"/>
        <end position="119"/>
    </location>
</feature>
<evidence type="ECO:0000313" key="2">
    <source>
        <dbReference type="EMBL" id="TQO18511.1"/>
    </source>
</evidence>
<evidence type="ECO:0000256" key="1">
    <source>
        <dbReference type="SAM" id="MobiDB-lite"/>
    </source>
</evidence>
<reference evidence="2 3" key="1">
    <citation type="submission" date="2019-06" db="EMBL/GenBank/DDBJ databases">
        <title>Sequencing the genomes of 1000 actinobacteria strains.</title>
        <authorList>
            <person name="Klenk H.-P."/>
        </authorList>
    </citation>
    <scope>NUCLEOTIDE SEQUENCE [LARGE SCALE GENOMIC DNA]</scope>
    <source>
        <strain evidence="2 3">DSM 21947</strain>
    </source>
</reference>
<keyword evidence="3" id="KW-1185">Reference proteome</keyword>
<name>A0A8H2K866_9MICO</name>
<protein>
    <submittedName>
        <fullName evidence="2">Uncharacterized protein</fullName>
    </submittedName>
</protein>
<gene>
    <name evidence="2" type="ORF">FB472_0027</name>
</gene>
<organism evidence="2 3">
    <name type="scientific">Rhodoglobus vestalii</name>
    <dbReference type="NCBI Taxonomy" id="193384"/>
    <lineage>
        <taxon>Bacteria</taxon>
        <taxon>Bacillati</taxon>
        <taxon>Actinomycetota</taxon>
        <taxon>Actinomycetes</taxon>
        <taxon>Micrococcales</taxon>
        <taxon>Microbacteriaceae</taxon>
        <taxon>Rhodoglobus</taxon>
    </lineage>
</organism>
<dbReference type="Proteomes" id="UP000316560">
    <property type="component" value="Unassembled WGS sequence"/>
</dbReference>
<comment type="caution">
    <text evidence="2">The sequence shown here is derived from an EMBL/GenBank/DDBJ whole genome shotgun (WGS) entry which is preliminary data.</text>
</comment>
<feature type="compositionally biased region" description="Polar residues" evidence="1">
    <location>
        <begin position="92"/>
        <end position="104"/>
    </location>
</feature>